<comment type="caution">
    <text evidence="7">The sequence shown here is derived from an EMBL/GenBank/DDBJ whole genome shotgun (WGS) entry which is preliminary data.</text>
</comment>
<evidence type="ECO:0000256" key="4">
    <source>
        <dbReference type="ARBA" id="ARBA00023002"/>
    </source>
</evidence>
<dbReference type="Pfam" id="PF20514">
    <property type="entry name" value="WHD_ROXA"/>
    <property type="match status" value="1"/>
</dbReference>
<dbReference type="InterPro" id="IPR003347">
    <property type="entry name" value="JmjC_dom"/>
</dbReference>
<evidence type="ECO:0000256" key="2">
    <source>
        <dbReference type="ARBA" id="ARBA00022723"/>
    </source>
</evidence>
<dbReference type="InterPro" id="IPR046799">
    <property type="entry name" value="ROXA-like_wH"/>
</dbReference>
<dbReference type="InterPro" id="IPR039994">
    <property type="entry name" value="NO66-like"/>
</dbReference>
<sequence length="376" mass="42680">MAGMNKLALLGGLTPAQFLRDYWHKKPLLIRQAIPGFQAPLPRQELFDLAKRDDVESRLITHREDGWDMQHGPTVKLPSLKQKAWTLLVQGVNLHHPAADALLRQFRFVPDARLDDLMISYATDGGGVGPHFDSYDVFLLQAHGQRRWRISAQDDLSLVDGVPLKILSHFQPEEEFVLEPGDMLYLPPHYAHDGVAVGECMTYSIGFRAPAYQELGEAFLDFMMDSIDLPGRYADPDLKASAKPAELPLDMIARIREELNKIRFTDDDITIFLGEHLSEPKASVFFEPPAEQLSFARFFQGAKKRGLVLHRKTQMLYRGAHVFVNGESFEVGRADKAILSRLADHRRLEKSEFDAASEDLLEALHQWHESGWLEFA</sequence>
<evidence type="ECO:0000256" key="3">
    <source>
        <dbReference type="ARBA" id="ARBA00022964"/>
    </source>
</evidence>
<keyword evidence="7" id="KW-0689">Ribosomal protein</keyword>
<keyword evidence="5" id="KW-0408">Iron</keyword>
<dbReference type="Gene3D" id="3.40.366.30">
    <property type="entry name" value="50S ribosomal protein L16 arginine hydroxylase, Chain A, Domain 2"/>
    <property type="match status" value="1"/>
</dbReference>
<dbReference type="Proteomes" id="UP000462435">
    <property type="component" value="Unassembled WGS sequence"/>
</dbReference>
<evidence type="ECO:0000256" key="5">
    <source>
        <dbReference type="ARBA" id="ARBA00023004"/>
    </source>
</evidence>
<comment type="cofactor">
    <cofactor evidence="1">
        <name>Fe(2+)</name>
        <dbReference type="ChEBI" id="CHEBI:29033"/>
    </cofactor>
</comment>
<dbReference type="PROSITE" id="PS51184">
    <property type="entry name" value="JMJC"/>
    <property type="match status" value="1"/>
</dbReference>
<proteinExistence type="predicted"/>
<accession>A0A7V8FVK3</accession>
<dbReference type="PANTHER" id="PTHR13096">
    <property type="entry name" value="MINA53 MYC INDUCED NUCLEAR ANTIGEN"/>
    <property type="match status" value="1"/>
</dbReference>
<evidence type="ECO:0000313" key="7">
    <source>
        <dbReference type="EMBL" id="KAF1042369.1"/>
    </source>
</evidence>
<dbReference type="AlphaFoldDB" id="A0A7V8FVK3"/>
<dbReference type="EMBL" id="WNDX01000085">
    <property type="protein sequence ID" value="KAF1042369.1"/>
    <property type="molecule type" value="Genomic_DNA"/>
</dbReference>
<dbReference type="Gene3D" id="2.60.120.650">
    <property type="entry name" value="Cupin"/>
    <property type="match status" value="1"/>
</dbReference>
<feature type="domain" description="JmjC" evidence="6">
    <location>
        <begin position="98"/>
        <end position="224"/>
    </location>
</feature>
<dbReference type="GO" id="GO:0046872">
    <property type="term" value="F:metal ion binding"/>
    <property type="evidence" value="ECO:0007669"/>
    <property type="project" value="UniProtKB-KW"/>
</dbReference>
<keyword evidence="2" id="KW-0479">Metal-binding</keyword>
<keyword evidence="3" id="KW-0223">Dioxygenase</keyword>
<dbReference type="SUPFAM" id="SSF51197">
    <property type="entry name" value="Clavaminate synthase-like"/>
    <property type="match status" value="1"/>
</dbReference>
<name>A0A7V8FVK3_9BURK</name>
<organism evidence="7 8">
    <name type="scientific">Herbaspirillum frisingense</name>
    <dbReference type="NCBI Taxonomy" id="92645"/>
    <lineage>
        <taxon>Bacteria</taxon>
        <taxon>Pseudomonadati</taxon>
        <taxon>Pseudomonadota</taxon>
        <taxon>Betaproteobacteria</taxon>
        <taxon>Burkholderiales</taxon>
        <taxon>Oxalobacteraceae</taxon>
        <taxon>Herbaspirillum</taxon>
    </lineage>
</organism>
<evidence type="ECO:0000313" key="8">
    <source>
        <dbReference type="Proteomes" id="UP000462435"/>
    </source>
</evidence>
<dbReference type="PANTHER" id="PTHR13096:SF8">
    <property type="entry name" value="RIBOSOMAL OXYGENASE 1"/>
    <property type="match status" value="1"/>
</dbReference>
<evidence type="ECO:0000259" key="6">
    <source>
        <dbReference type="PROSITE" id="PS51184"/>
    </source>
</evidence>
<keyword evidence="7" id="KW-0687">Ribonucleoprotein</keyword>
<reference evidence="8" key="1">
    <citation type="journal article" date="2020" name="MBio">
        <title>Horizontal gene transfer to a defensive symbiont with a reduced genome amongst a multipartite beetle microbiome.</title>
        <authorList>
            <person name="Waterworth S.C."/>
            <person name="Florez L.V."/>
            <person name="Rees E.R."/>
            <person name="Hertweck C."/>
            <person name="Kaltenpoth M."/>
            <person name="Kwan J.C."/>
        </authorList>
    </citation>
    <scope>NUCLEOTIDE SEQUENCE [LARGE SCALE GENOMIC DNA]</scope>
</reference>
<evidence type="ECO:0000256" key="1">
    <source>
        <dbReference type="ARBA" id="ARBA00001954"/>
    </source>
</evidence>
<dbReference type="GO" id="GO:0016706">
    <property type="term" value="F:2-oxoglutarate-dependent dioxygenase activity"/>
    <property type="evidence" value="ECO:0007669"/>
    <property type="project" value="TreeGrafter"/>
</dbReference>
<keyword evidence="4" id="KW-0560">Oxidoreductase</keyword>
<dbReference type="Pfam" id="PF08007">
    <property type="entry name" value="JmjC_2"/>
    <property type="match status" value="1"/>
</dbReference>
<dbReference type="GO" id="GO:0005840">
    <property type="term" value="C:ribosome"/>
    <property type="evidence" value="ECO:0007669"/>
    <property type="project" value="UniProtKB-KW"/>
</dbReference>
<gene>
    <name evidence="7" type="primary">roxA</name>
    <name evidence="7" type="ORF">GAK35_02742</name>
</gene>
<protein>
    <submittedName>
        <fullName evidence="7">50S ribosomal protein L16 3-hydroxylase</fullName>
    </submittedName>
</protein>
<dbReference type="SMART" id="SM00558">
    <property type="entry name" value="JmjC"/>
    <property type="match status" value="1"/>
</dbReference>